<gene>
    <name evidence="1" type="ORF">PsorP6_010260</name>
</gene>
<accession>A0ACC0VVV4</accession>
<dbReference type="Proteomes" id="UP001163321">
    <property type="component" value="Chromosome 6"/>
</dbReference>
<evidence type="ECO:0000313" key="2">
    <source>
        <dbReference type="Proteomes" id="UP001163321"/>
    </source>
</evidence>
<name>A0ACC0VVV4_9STRA</name>
<proteinExistence type="predicted"/>
<comment type="caution">
    <text evidence="1">The sequence shown here is derived from an EMBL/GenBank/DDBJ whole genome shotgun (WGS) entry which is preliminary data.</text>
</comment>
<organism evidence="1 2">
    <name type="scientific">Peronosclerospora sorghi</name>
    <dbReference type="NCBI Taxonomy" id="230839"/>
    <lineage>
        <taxon>Eukaryota</taxon>
        <taxon>Sar</taxon>
        <taxon>Stramenopiles</taxon>
        <taxon>Oomycota</taxon>
        <taxon>Peronosporomycetes</taxon>
        <taxon>Peronosporales</taxon>
        <taxon>Peronosporaceae</taxon>
        <taxon>Peronosclerospora</taxon>
    </lineage>
</organism>
<dbReference type="EMBL" id="CM047585">
    <property type="protein sequence ID" value="KAI9910397.1"/>
    <property type="molecule type" value="Genomic_DNA"/>
</dbReference>
<evidence type="ECO:0000313" key="1">
    <source>
        <dbReference type="EMBL" id="KAI9910397.1"/>
    </source>
</evidence>
<reference evidence="1 2" key="1">
    <citation type="journal article" date="2022" name="bioRxiv">
        <title>The genome of the oomycete Peronosclerospora sorghi, a cosmopolitan pathogen of maize and sorghum, is inflated with dispersed pseudogenes.</title>
        <authorList>
            <person name="Fletcher K."/>
            <person name="Martin F."/>
            <person name="Isakeit T."/>
            <person name="Cavanaugh K."/>
            <person name="Magill C."/>
            <person name="Michelmore R."/>
        </authorList>
    </citation>
    <scope>NUCLEOTIDE SEQUENCE [LARGE SCALE GENOMIC DNA]</scope>
    <source>
        <strain evidence="1">P6</strain>
    </source>
</reference>
<protein>
    <submittedName>
        <fullName evidence="1">Uncharacterized protein</fullName>
    </submittedName>
</protein>
<keyword evidence="2" id="KW-1185">Reference proteome</keyword>
<sequence>MKSPQPYTAEQLHMVRKIKTYKSHNEVLGVAQNATENGVMKPYRKLSLKLHPDKNSAPGAEDAFKTVDKAFSILSDPEKRSHYDRYGNDAPILEQQAGRKNDDDITRKRISTRSL</sequence>